<dbReference type="EMBL" id="FOBN01000010">
    <property type="protein sequence ID" value="SEM26355.1"/>
    <property type="molecule type" value="Genomic_DNA"/>
</dbReference>
<keyword evidence="6" id="KW-1185">Reference proteome</keyword>
<evidence type="ECO:0000313" key="4">
    <source>
        <dbReference type="EMBL" id="SEM26355.1"/>
    </source>
</evidence>
<dbReference type="InterPro" id="IPR013830">
    <property type="entry name" value="SGNH_hydro"/>
</dbReference>
<reference evidence="3" key="4">
    <citation type="journal article" date="2023" name="Front. Microbiol.">
        <title>Phylogeography and host specificity of Pasteurellaceae pathogenic to sea-farmed fish in the north-east Atlantic.</title>
        <authorList>
            <person name="Gulla S."/>
            <person name="Colquhoun D.J."/>
            <person name="Olsen A.B."/>
            <person name="Spilsberg B."/>
            <person name="Lagesen K."/>
            <person name="Aakesson C.P."/>
            <person name="Strom S."/>
            <person name="Manji F."/>
            <person name="Birkbeck T.H."/>
            <person name="Nilsen H.K."/>
        </authorList>
    </citation>
    <scope>NUCLEOTIDE SEQUENCE</scope>
    <source>
        <strain evidence="3">98B1</strain>
    </source>
</reference>
<proteinExistence type="predicted"/>
<sequence length="192" mass="22138">MKINFLGDSITYGYELDNKDVWTTLIQEKRKEDIIINRGISGDSTTGMLTRFQTQILTDNPDIMHLMGGLNDVFSGAKAKHIQANFFALSHQAKFYGIKTVVGICPLPIKEMLEEDFKAFIKFDDAYKQMKKLNQWLRTYNTISDSISIIDYEKELKNYYQSNIQDLYLDGVHLNEQGNKVLAQIFLDNFSV</sequence>
<dbReference type="RefSeq" id="WP_090921534.1">
    <property type="nucleotide sequence ID" value="NZ_CP016180.1"/>
</dbReference>
<reference evidence="4" key="2">
    <citation type="submission" date="2016-10" db="EMBL/GenBank/DDBJ databases">
        <authorList>
            <person name="de Groot N.N."/>
        </authorList>
    </citation>
    <scope>NUCLEOTIDE SEQUENCE [LARGE SCALE GENOMIC DNA]</scope>
    <source>
        <strain evidence="4">DSM 24204</strain>
    </source>
</reference>
<protein>
    <submittedName>
        <fullName evidence="2">GDSL-type esterase/lipase family protein</fullName>
    </submittedName>
    <submittedName>
        <fullName evidence="4">Lysophospholipase L1</fullName>
    </submittedName>
</protein>
<dbReference type="PANTHER" id="PTHR30383">
    <property type="entry name" value="THIOESTERASE 1/PROTEASE 1/LYSOPHOSPHOLIPASE L1"/>
    <property type="match status" value="1"/>
</dbReference>
<reference evidence="2 6" key="3">
    <citation type="journal article" date="2023" name="Front. Microbiol.">
        <title>Phylogeography and host specificity of Pasteurellaceae pathogenic to sea-farmed fish in the north-east Atlantic.</title>
        <authorList>
            <person name="Gulla S."/>
            <person name="Colquhoun D.J."/>
            <person name="Olsen A.B."/>
            <person name="Spilsberg B."/>
            <person name="Lagesen K."/>
            <person name="Aakesson C.P."/>
            <person name="Strom S."/>
            <person name="Manji F."/>
            <person name="Birkbeck T.H."/>
            <person name="Nilsen H.K."/>
        </authorList>
    </citation>
    <scope>NUCLEOTIDE SEQUENCE [LARGE SCALE GENOMIC DNA]</scope>
    <source>
        <strain evidence="2 6">VIO11850</strain>
    </source>
</reference>
<dbReference type="EMBL" id="JASAVS010000011">
    <property type="protein sequence ID" value="MDP8085493.1"/>
    <property type="molecule type" value="Genomic_DNA"/>
</dbReference>
<organism evidence="4 5">
    <name type="scientific">Phocoenobacter skyensis</name>
    <dbReference type="NCBI Taxonomy" id="97481"/>
    <lineage>
        <taxon>Bacteria</taxon>
        <taxon>Pseudomonadati</taxon>
        <taxon>Pseudomonadota</taxon>
        <taxon>Gammaproteobacteria</taxon>
        <taxon>Pasteurellales</taxon>
        <taxon>Pasteurellaceae</taxon>
        <taxon>Phocoenobacter</taxon>
    </lineage>
</organism>
<dbReference type="OrthoDB" id="5624617at2"/>
<evidence type="ECO:0000313" key="5">
    <source>
        <dbReference type="Proteomes" id="UP000198883"/>
    </source>
</evidence>
<dbReference type="EMBL" id="JASAYT010000008">
    <property type="protein sequence ID" value="MDP8174542.1"/>
    <property type="molecule type" value="Genomic_DNA"/>
</dbReference>
<evidence type="ECO:0000259" key="1">
    <source>
        <dbReference type="Pfam" id="PF13472"/>
    </source>
</evidence>
<dbReference type="GO" id="GO:0004622">
    <property type="term" value="F:phosphatidylcholine lysophospholipase activity"/>
    <property type="evidence" value="ECO:0007669"/>
    <property type="project" value="TreeGrafter"/>
</dbReference>
<dbReference type="PANTHER" id="PTHR30383:SF5">
    <property type="entry name" value="SGNH HYDROLASE-TYPE ESTERASE DOMAIN-CONTAINING PROTEIN"/>
    <property type="match status" value="1"/>
</dbReference>
<dbReference type="InterPro" id="IPR051532">
    <property type="entry name" value="Ester_Hydrolysis_Enzymes"/>
</dbReference>
<dbReference type="InterPro" id="IPR036514">
    <property type="entry name" value="SGNH_hydro_sf"/>
</dbReference>
<dbReference type="Proteomes" id="UP001231736">
    <property type="component" value="Unassembled WGS sequence"/>
</dbReference>
<dbReference type="Gene3D" id="3.40.50.1110">
    <property type="entry name" value="SGNH hydrolase"/>
    <property type="match status" value="1"/>
</dbReference>
<evidence type="ECO:0000313" key="3">
    <source>
        <dbReference type="EMBL" id="MDP8174542.1"/>
    </source>
</evidence>
<dbReference type="Proteomes" id="UP001224812">
    <property type="component" value="Unassembled WGS sequence"/>
</dbReference>
<dbReference type="STRING" id="97481.SAMN05444853_11047"/>
<dbReference type="GeneID" id="83543857"/>
<reference evidence="5" key="1">
    <citation type="submission" date="2016-10" db="EMBL/GenBank/DDBJ databases">
        <authorList>
            <person name="Varghese N."/>
            <person name="Submissions S."/>
        </authorList>
    </citation>
    <scope>NUCLEOTIDE SEQUENCE [LARGE SCALE GENOMIC DNA]</scope>
    <source>
        <strain evidence="5">DSM 24204</strain>
    </source>
</reference>
<gene>
    <name evidence="2" type="ORF">QJT92_06080</name>
    <name evidence="3" type="ORF">QJU97_03595</name>
    <name evidence="4" type="ORF">SAMN05444853_11047</name>
</gene>
<evidence type="ECO:0000313" key="6">
    <source>
        <dbReference type="Proteomes" id="UP001224812"/>
    </source>
</evidence>
<dbReference type="Proteomes" id="UP000198883">
    <property type="component" value="Unassembled WGS sequence"/>
</dbReference>
<name>A0A1H7WYF6_9PAST</name>
<accession>A0A1H7WYF6</accession>
<dbReference type="SUPFAM" id="SSF52266">
    <property type="entry name" value="SGNH hydrolase"/>
    <property type="match status" value="1"/>
</dbReference>
<evidence type="ECO:0000313" key="2">
    <source>
        <dbReference type="EMBL" id="MDP8085493.1"/>
    </source>
</evidence>
<feature type="domain" description="SGNH hydrolase-type esterase" evidence="1">
    <location>
        <begin position="5"/>
        <end position="180"/>
    </location>
</feature>
<dbReference type="AlphaFoldDB" id="A0A1H7WYF6"/>
<dbReference type="Pfam" id="PF13472">
    <property type="entry name" value="Lipase_GDSL_2"/>
    <property type="match status" value="1"/>
</dbReference>